<dbReference type="AlphaFoldDB" id="A0A3M0L9G4"/>
<reference evidence="1 2" key="1">
    <citation type="submission" date="2018-07" db="EMBL/GenBank/DDBJ databases">
        <title>A high quality draft genome assembly of the barn swallow (H. rustica rustica).</title>
        <authorList>
            <person name="Formenti G."/>
            <person name="Chiara M."/>
            <person name="Poveda L."/>
            <person name="Francoijs K.-J."/>
            <person name="Bonisoli-Alquati A."/>
            <person name="Canova L."/>
            <person name="Gianfranceschi L."/>
            <person name="Horner D.S."/>
            <person name="Saino N."/>
        </authorList>
    </citation>
    <scope>NUCLEOTIDE SEQUENCE [LARGE SCALE GENOMIC DNA]</scope>
    <source>
        <strain evidence="1">Chelidonia</strain>
        <tissue evidence="1">Blood</tissue>
    </source>
</reference>
<evidence type="ECO:0000313" key="1">
    <source>
        <dbReference type="EMBL" id="RMC15887.1"/>
    </source>
</evidence>
<keyword evidence="2" id="KW-1185">Reference proteome</keyword>
<proteinExistence type="predicted"/>
<dbReference type="Proteomes" id="UP000269221">
    <property type="component" value="Unassembled WGS sequence"/>
</dbReference>
<dbReference type="InterPro" id="IPR043502">
    <property type="entry name" value="DNA/RNA_pol_sf"/>
</dbReference>
<dbReference type="EMBL" id="QRBI01000104">
    <property type="protein sequence ID" value="RMC15887.1"/>
    <property type="molecule type" value="Genomic_DNA"/>
</dbReference>
<sequence>MCQAAVCTGMEDAPGEVCEGGTVNTIKPSTHWTVVRVDLPEDSQDLTKDFAGFDSEYFVTGDTAHIFLEIEIAMVIKENIPHLILLARCPQPPFFLAKGQIISQAIPILVEIPCATKKREAVILHYMDDVLVCTPNDIILRDTLDLVVNVLTSAGFQLQEDKVQWVPPWKYLDLDMMHHCFTKIGDQQ</sequence>
<comment type="caution">
    <text evidence="1">The sequence shown here is derived from an EMBL/GenBank/DDBJ whole genome shotgun (WGS) entry which is preliminary data.</text>
</comment>
<name>A0A3M0L9G4_HIRRU</name>
<gene>
    <name evidence="1" type="ORF">DUI87_08092</name>
</gene>
<evidence type="ECO:0008006" key="3">
    <source>
        <dbReference type="Google" id="ProtNLM"/>
    </source>
</evidence>
<organism evidence="1 2">
    <name type="scientific">Hirundo rustica rustica</name>
    <dbReference type="NCBI Taxonomy" id="333673"/>
    <lineage>
        <taxon>Eukaryota</taxon>
        <taxon>Metazoa</taxon>
        <taxon>Chordata</taxon>
        <taxon>Craniata</taxon>
        <taxon>Vertebrata</taxon>
        <taxon>Euteleostomi</taxon>
        <taxon>Archelosauria</taxon>
        <taxon>Archosauria</taxon>
        <taxon>Dinosauria</taxon>
        <taxon>Saurischia</taxon>
        <taxon>Theropoda</taxon>
        <taxon>Coelurosauria</taxon>
        <taxon>Aves</taxon>
        <taxon>Neognathae</taxon>
        <taxon>Neoaves</taxon>
        <taxon>Telluraves</taxon>
        <taxon>Australaves</taxon>
        <taxon>Passeriformes</taxon>
        <taxon>Sylvioidea</taxon>
        <taxon>Hirundinidae</taxon>
        <taxon>Hirundo</taxon>
    </lineage>
</organism>
<protein>
    <recommendedName>
        <fullName evidence="3">Reverse transcriptase domain-containing protein</fullName>
    </recommendedName>
</protein>
<dbReference type="Gene3D" id="3.30.70.270">
    <property type="match status" value="1"/>
</dbReference>
<dbReference type="SUPFAM" id="SSF56672">
    <property type="entry name" value="DNA/RNA polymerases"/>
    <property type="match status" value="1"/>
</dbReference>
<dbReference type="InterPro" id="IPR043128">
    <property type="entry name" value="Rev_trsase/Diguanyl_cyclase"/>
</dbReference>
<accession>A0A3M0L9G4</accession>
<dbReference type="OrthoDB" id="1430630at2759"/>
<evidence type="ECO:0000313" key="2">
    <source>
        <dbReference type="Proteomes" id="UP000269221"/>
    </source>
</evidence>